<gene>
    <name evidence="7" type="ORF">DX914_06345</name>
</gene>
<feature type="transmembrane region" description="Helical" evidence="6">
    <location>
        <begin position="287"/>
        <end position="308"/>
    </location>
</feature>
<feature type="region of interest" description="Disordered" evidence="5">
    <location>
        <begin position="326"/>
        <end position="393"/>
    </location>
</feature>
<dbReference type="OrthoDB" id="5634624at2"/>
<evidence type="ECO:0000313" key="7">
    <source>
        <dbReference type="EMBL" id="RDZ28737.1"/>
    </source>
</evidence>
<feature type="transmembrane region" description="Helical" evidence="6">
    <location>
        <begin position="177"/>
        <end position="195"/>
    </location>
</feature>
<protein>
    <submittedName>
        <fullName evidence="7">Type VI secretion protein</fullName>
    </submittedName>
</protein>
<name>A0A371K4G0_9GAMM</name>
<reference evidence="7 8" key="1">
    <citation type="submission" date="2018-08" db="EMBL/GenBank/DDBJ databases">
        <title>Lysobacter sp. zong2l5, whole genome shotgun sequence.</title>
        <authorList>
            <person name="Zhang X."/>
            <person name="Feng G."/>
            <person name="Zhu H."/>
        </authorList>
    </citation>
    <scope>NUCLEOTIDE SEQUENCE [LARGE SCALE GENOMIC DNA]</scope>
    <source>
        <strain evidence="8">zong2l5</strain>
    </source>
</reference>
<evidence type="ECO:0000313" key="8">
    <source>
        <dbReference type="Proteomes" id="UP000264492"/>
    </source>
</evidence>
<comment type="subcellular location">
    <subcellularLocation>
        <location evidence="1">Membrane</location>
        <topology evidence="1">Multi-pass membrane protein</topology>
    </subcellularLocation>
</comment>
<feature type="transmembrane region" description="Helical" evidence="6">
    <location>
        <begin position="59"/>
        <end position="80"/>
    </location>
</feature>
<evidence type="ECO:0000256" key="4">
    <source>
        <dbReference type="ARBA" id="ARBA00023136"/>
    </source>
</evidence>
<keyword evidence="4 6" id="KW-0472">Membrane</keyword>
<dbReference type="RefSeq" id="WP_115858175.1">
    <property type="nucleotide sequence ID" value="NZ_QTSU01000001.1"/>
</dbReference>
<feature type="compositionally biased region" description="Gly residues" evidence="5">
    <location>
        <begin position="350"/>
        <end position="359"/>
    </location>
</feature>
<feature type="transmembrane region" description="Helical" evidence="6">
    <location>
        <begin position="101"/>
        <end position="122"/>
    </location>
</feature>
<dbReference type="EMBL" id="QTSU01000001">
    <property type="protein sequence ID" value="RDZ28737.1"/>
    <property type="molecule type" value="Genomic_DNA"/>
</dbReference>
<evidence type="ECO:0000256" key="1">
    <source>
        <dbReference type="ARBA" id="ARBA00004141"/>
    </source>
</evidence>
<organism evidence="7 8">
    <name type="scientific">Lysobacter silvisoli</name>
    <dbReference type="NCBI Taxonomy" id="2293254"/>
    <lineage>
        <taxon>Bacteria</taxon>
        <taxon>Pseudomonadati</taxon>
        <taxon>Pseudomonadota</taxon>
        <taxon>Gammaproteobacteria</taxon>
        <taxon>Lysobacterales</taxon>
        <taxon>Lysobacteraceae</taxon>
        <taxon>Lysobacter</taxon>
    </lineage>
</organism>
<feature type="transmembrane region" description="Helical" evidence="6">
    <location>
        <begin position="201"/>
        <end position="219"/>
    </location>
</feature>
<dbReference type="InterPro" id="IPR007688">
    <property type="entry name" value="Conjugal_tfr_TrbL/VirB6"/>
</dbReference>
<dbReference type="GO" id="GO:0016020">
    <property type="term" value="C:membrane"/>
    <property type="evidence" value="ECO:0007669"/>
    <property type="project" value="UniProtKB-SubCell"/>
</dbReference>
<evidence type="ECO:0000256" key="2">
    <source>
        <dbReference type="ARBA" id="ARBA00022692"/>
    </source>
</evidence>
<comment type="caution">
    <text evidence="7">The sequence shown here is derived from an EMBL/GenBank/DDBJ whole genome shotgun (WGS) entry which is preliminary data.</text>
</comment>
<keyword evidence="2 6" id="KW-0812">Transmembrane</keyword>
<sequence>MSRGIEIVLDWLKGGLGGGWQDWLSLKVQSIGDFIFFRLILTYLRKEIRDFGIELMGNAMQWVGGIALTLMTLWILIQGYRIATGQSREPMMALVTNSLRAAFIVGVATSMAAFGTNLHTFFTEDVSKEIHWIVTGDDSDMAKKIDDSLAWMQVALTSIDMIDVVRDPTLDDDKTRAMWFVGMGTGGPAIVAGISLLLYEIAMALFVGLGPIFILCLLFDQTKQLFSRWLYYGIGTLFSMAVLSAMVSIALEMVTRVAASFWGTALLGKLMQSNFSDGMTSQAMQQGGMGLILTVLIISAPPMAAMFFQGVLGQFSSYSAFASAGGGGSPPGSGLPPGYVGSQGYQRANPGGGNQGGGYQPQPMQTNPAENPATRVTSPTQNQNVKDEILKNK</sequence>
<accession>A0A371K4G0</accession>
<evidence type="ECO:0000256" key="3">
    <source>
        <dbReference type="ARBA" id="ARBA00022989"/>
    </source>
</evidence>
<feature type="transmembrane region" description="Helical" evidence="6">
    <location>
        <begin position="231"/>
        <end position="251"/>
    </location>
</feature>
<dbReference type="Proteomes" id="UP000264492">
    <property type="component" value="Unassembled WGS sequence"/>
</dbReference>
<evidence type="ECO:0000256" key="5">
    <source>
        <dbReference type="SAM" id="MobiDB-lite"/>
    </source>
</evidence>
<feature type="compositionally biased region" description="Polar residues" evidence="5">
    <location>
        <begin position="364"/>
        <end position="384"/>
    </location>
</feature>
<keyword evidence="8" id="KW-1185">Reference proteome</keyword>
<dbReference type="AlphaFoldDB" id="A0A371K4G0"/>
<keyword evidence="3 6" id="KW-1133">Transmembrane helix</keyword>
<dbReference type="Pfam" id="PF04610">
    <property type="entry name" value="TrbL"/>
    <property type="match status" value="1"/>
</dbReference>
<evidence type="ECO:0000256" key="6">
    <source>
        <dbReference type="SAM" id="Phobius"/>
    </source>
</evidence>
<proteinExistence type="predicted"/>
<dbReference type="GO" id="GO:0030255">
    <property type="term" value="P:protein secretion by the type IV secretion system"/>
    <property type="evidence" value="ECO:0007669"/>
    <property type="project" value="InterPro"/>
</dbReference>